<evidence type="ECO:0000313" key="4">
    <source>
        <dbReference type="Proteomes" id="UP000076727"/>
    </source>
</evidence>
<accession>A0A165SNB5</accession>
<dbReference type="OrthoDB" id="2653987at2759"/>
<proteinExistence type="predicted"/>
<name>A0A165SNB5_9APHY</name>
<dbReference type="Proteomes" id="UP000076727">
    <property type="component" value="Unassembled WGS sequence"/>
</dbReference>
<gene>
    <name evidence="3" type="ORF">DAEQUDRAFT_722901</name>
</gene>
<keyword evidence="4" id="KW-1185">Reference proteome</keyword>
<dbReference type="AlphaFoldDB" id="A0A165SNB5"/>
<keyword evidence="2" id="KW-0812">Transmembrane</keyword>
<feature type="transmembrane region" description="Helical" evidence="2">
    <location>
        <begin position="86"/>
        <end position="114"/>
    </location>
</feature>
<feature type="transmembrane region" description="Helical" evidence="2">
    <location>
        <begin position="178"/>
        <end position="200"/>
    </location>
</feature>
<feature type="region of interest" description="Disordered" evidence="1">
    <location>
        <begin position="1"/>
        <end position="34"/>
    </location>
</feature>
<feature type="compositionally biased region" description="Basic and acidic residues" evidence="1">
    <location>
        <begin position="13"/>
        <end position="34"/>
    </location>
</feature>
<organism evidence="3 4">
    <name type="scientific">Daedalea quercina L-15889</name>
    <dbReference type="NCBI Taxonomy" id="1314783"/>
    <lineage>
        <taxon>Eukaryota</taxon>
        <taxon>Fungi</taxon>
        <taxon>Dikarya</taxon>
        <taxon>Basidiomycota</taxon>
        <taxon>Agaricomycotina</taxon>
        <taxon>Agaricomycetes</taxon>
        <taxon>Polyporales</taxon>
        <taxon>Fomitopsis</taxon>
    </lineage>
</organism>
<reference evidence="3 4" key="1">
    <citation type="journal article" date="2016" name="Mol. Biol. Evol.">
        <title>Comparative Genomics of Early-Diverging Mushroom-Forming Fungi Provides Insights into the Origins of Lignocellulose Decay Capabilities.</title>
        <authorList>
            <person name="Nagy L.G."/>
            <person name="Riley R."/>
            <person name="Tritt A."/>
            <person name="Adam C."/>
            <person name="Daum C."/>
            <person name="Floudas D."/>
            <person name="Sun H."/>
            <person name="Yadav J.S."/>
            <person name="Pangilinan J."/>
            <person name="Larsson K.H."/>
            <person name="Matsuura K."/>
            <person name="Barry K."/>
            <person name="Labutti K."/>
            <person name="Kuo R."/>
            <person name="Ohm R.A."/>
            <person name="Bhattacharya S.S."/>
            <person name="Shirouzu T."/>
            <person name="Yoshinaga Y."/>
            <person name="Martin F.M."/>
            <person name="Grigoriev I.V."/>
            <person name="Hibbett D.S."/>
        </authorList>
    </citation>
    <scope>NUCLEOTIDE SEQUENCE [LARGE SCALE GENOMIC DNA]</scope>
    <source>
        <strain evidence="3 4">L-15889</strain>
    </source>
</reference>
<sequence length="229" mass="25190">MDASGRISQVHRYPREKGPESRKLPQHDRGTIHEKQRKAAEQDLIQSWQARLQLISVITTFFATLEAELLGSVTPVQGHSASSLQVAAAAVLVGAFTVHLSAAILAFIASFFLIRYRLKEATDEELQVESRESSESARPWLRDVSPSTSVWSMNPHIAQVGPFRDRPPTRLLEHCHTLCMWFSLSGFVLALVGGLCYSWARLPQSASIVASVCLAVCWLASAGAVLLVL</sequence>
<evidence type="ECO:0000256" key="2">
    <source>
        <dbReference type="SAM" id="Phobius"/>
    </source>
</evidence>
<keyword evidence="2" id="KW-1133">Transmembrane helix</keyword>
<protein>
    <submittedName>
        <fullName evidence="3">Uncharacterized protein</fullName>
    </submittedName>
</protein>
<evidence type="ECO:0000256" key="1">
    <source>
        <dbReference type="SAM" id="MobiDB-lite"/>
    </source>
</evidence>
<keyword evidence="2" id="KW-0472">Membrane</keyword>
<feature type="transmembrane region" description="Helical" evidence="2">
    <location>
        <begin position="54"/>
        <end position="74"/>
    </location>
</feature>
<evidence type="ECO:0000313" key="3">
    <source>
        <dbReference type="EMBL" id="KZT72250.1"/>
    </source>
</evidence>
<feature type="transmembrane region" description="Helical" evidence="2">
    <location>
        <begin position="206"/>
        <end position="228"/>
    </location>
</feature>
<dbReference type="EMBL" id="KV429041">
    <property type="protein sequence ID" value="KZT72250.1"/>
    <property type="molecule type" value="Genomic_DNA"/>
</dbReference>